<dbReference type="Pfam" id="PF12796">
    <property type="entry name" value="Ank_2"/>
    <property type="match status" value="2"/>
</dbReference>
<dbReference type="PROSITE" id="PS50297">
    <property type="entry name" value="ANK_REP_REGION"/>
    <property type="match status" value="2"/>
</dbReference>
<dbReference type="RefSeq" id="WP_150667106.1">
    <property type="nucleotide sequence ID" value="NZ_CABPSB010000001.1"/>
</dbReference>
<feature type="repeat" description="ANK" evidence="3">
    <location>
        <begin position="123"/>
        <end position="155"/>
    </location>
</feature>
<dbReference type="PRINTS" id="PR01415">
    <property type="entry name" value="ANKYRIN"/>
</dbReference>
<gene>
    <name evidence="5" type="ORF">PAN31108_00276</name>
</gene>
<dbReference type="InterPro" id="IPR002110">
    <property type="entry name" value="Ankyrin_rpt"/>
</dbReference>
<dbReference type="PROSITE" id="PS51257">
    <property type="entry name" value="PROKAR_LIPOPROTEIN"/>
    <property type="match status" value="1"/>
</dbReference>
<keyword evidence="6" id="KW-1185">Reference proteome</keyword>
<keyword evidence="4" id="KW-0732">Signal</keyword>
<dbReference type="InterPro" id="IPR036770">
    <property type="entry name" value="Ankyrin_rpt-contain_sf"/>
</dbReference>
<dbReference type="PROSITE" id="PS50088">
    <property type="entry name" value="ANK_REPEAT"/>
    <property type="match status" value="3"/>
</dbReference>
<evidence type="ECO:0000256" key="2">
    <source>
        <dbReference type="ARBA" id="ARBA00023043"/>
    </source>
</evidence>
<dbReference type="Proteomes" id="UP000406256">
    <property type="component" value="Unassembled WGS sequence"/>
</dbReference>
<dbReference type="PANTHER" id="PTHR24171">
    <property type="entry name" value="ANKYRIN REPEAT DOMAIN-CONTAINING PROTEIN 39-RELATED"/>
    <property type="match status" value="1"/>
</dbReference>
<evidence type="ECO:0000256" key="1">
    <source>
        <dbReference type="ARBA" id="ARBA00022737"/>
    </source>
</evidence>
<evidence type="ECO:0000256" key="4">
    <source>
        <dbReference type="SAM" id="SignalP"/>
    </source>
</evidence>
<protein>
    <submittedName>
        <fullName evidence="5">Ankyrin</fullName>
    </submittedName>
</protein>
<dbReference type="SMART" id="SM00248">
    <property type="entry name" value="ANK"/>
    <property type="match status" value="5"/>
</dbReference>
<name>A0A5E4RM19_9BURK</name>
<dbReference type="Gene3D" id="1.25.40.20">
    <property type="entry name" value="Ankyrin repeat-containing domain"/>
    <property type="match status" value="1"/>
</dbReference>
<accession>A0A5E4RM19</accession>
<dbReference type="EMBL" id="CABPSB010000001">
    <property type="protein sequence ID" value="VVD64366.1"/>
    <property type="molecule type" value="Genomic_DNA"/>
</dbReference>
<keyword evidence="2 3" id="KW-0040">ANK repeat</keyword>
<evidence type="ECO:0000256" key="3">
    <source>
        <dbReference type="PROSITE-ProRule" id="PRU00023"/>
    </source>
</evidence>
<evidence type="ECO:0000313" key="5">
    <source>
        <dbReference type="EMBL" id="VVD64366.1"/>
    </source>
</evidence>
<organism evidence="5 6">
    <name type="scientific">Pandoraea anhela</name>
    <dbReference type="NCBI Taxonomy" id="2508295"/>
    <lineage>
        <taxon>Bacteria</taxon>
        <taxon>Pseudomonadati</taxon>
        <taxon>Pseudomonadota</taxon>
        <taxon>Betaproteobacteria</taxon>
        <taxon>Burkholderiales</taxon>
        <taxon>Burkholderiaceae</taxon>
        <taxon>Pandoraea</taxon>
    </lineage>
</organism>
<proteinExistence type="predicted"/>
<dbReference type="SUPFAM" id="SSF48403">
    <property type="entry name" value="Ankyrin repeat"/>
    <property type="match status" value="1"/>
</dbReference>
<reference evidence="5 6" key="1">
    <citation type="submission" date="2019-08" db="EMBL/GenBank/DDBJ databases">
        <authorList>
            <person name="Peeters C."/>
        </authorList>
    </citation>
    <scope>NUCLEOTIDE SEQUENCE [LARGE SCALE GENOMIC DNA]</scope>
    <source>
        <strain evidence="5 6">LMG 31108</strain>
    </source>
</reference>
<sequence length="228" mass="24746">MRKFLMVRVLTLLSVLWLTACATAATSNTALVKAVVFDDTRAVQEALKAGVDPNTRDEKGDPLLVIAMREKSVGVAKLLIEDKRTDLEATNRSGENAMMLASLQGLTPMVKLLIDKDAEVNKKGWTPLHYAATNGHDDIVQMLLDASAYVDAESPNGTTPLMMAARGGHITTCKVLLDGGADVRLKNEQKMTAVDFARQSNQREIADGLRKRIAQLPPLPAPQKSPTK</sequence>
<dbReference type="OrthoDB" id="198309at2"/>
<dbReference type="PANTHER" id="PTHR24171:SF8">
    <property type="entry name" value="BRCA1-ASSOCIATED RING DOMAIN PROTEIN 1"/>
    <property type="match status" value="1"/>
</dbReference>
<feature type="repeat" description="ANK" evidence="3">
    <location>
        <begin position="93"/>
        <end position="125"/>
    </location>
</feature>
<evidence type="ECO:0000313" key="6">
    <source>
        <dbReference type="Proteomes" id="UP000406256"/>
    </source>
</evidence>
<feature type="chain" id="PRO_5022734479" evidence="4">
    <location>
        <begin position="25"/>
        <end position="228"/>
    </location>
</feature>
<keyword evidence="1" id="KW-0677">Repeat</keyword>
<dbReference type="AlphaFoldDB" id="A0A5E4RM19"/>
<feature type="signal peptide" evidence="4">
    <location>
        <begin position="1"/>
        <end position="24"/>
    </location>
</feature>
<feature type="repeat" description="ANK" evidence="3">
    <location>
        <begin position="156"/>
        <end position="188"/>
    </location>
</feature>